<dbReference type="GO" id="GO:0008270">
    <property type="term" value="F:zinc ion binding"/>
    <property type="evidence" value="ECO:0007669"/>
    <property type="project" value="UniProtKB-KW"/>
</dbReference>
<protein>
    <recommendedName>
        <fullName evidence="6">Matrin-type domain-containing protein</fullName>
    </recommendedName>
</protein>
<dbReference type="GeneID" id="5788511"/>
<name>Q3LW59_BIGNA</name>
<sequence>MVFPNFEDKNKKIISNNLVYGYLEKTNSLKSKLITKKHLSIKQNIFKLSKFDCTICKCYLWDSDSFLKHLTGKKHKRNILKFSKLKKKTNNLNIIKKYLK</sequence>
<evidence type="ECO:0000256" key="4">
    <source>
        <dbReference type="ARBA" id="ARBA00022833"/>
    </source>
</evidence>
<evidence type="ECO:0000256" key="1">
    <source>
        <dbReference type="ARBA" id="ARBA00004123"/>
    </source>
</evidence>
<feature type="domain" description="Matrin-type" evidence="6">
    <location>
        <begin position="51"/>
        <end position="81"/>
    </location>
</feature>
<dbReference type="PROSITE" id="PS50171">
    <property type="entry name" value="ZF_MATRIN"/>
    <property type="match status" value="1"/>
</dbReference>
<geneLocation type="nucleomorph" evidence="7"/>
<dbReference type="GO" id="GO:0003676">
    <property type="term" value="F:nucleic acid binding"/>
    <property type="evidence" value="ECO:0007669"/>
    <property type="project" value="InterPro"/>
</dbReference>
<proteinExistence type="predicted"/>
<reference evidence="7 8" key="1">
    <citation type="journal article" date="2006" name="Proc. Natl. Acad. Sci. U.S.A.">
        <title>Complete nucleotide sequence of the chlorarachniophyte nucleomorph: nature's smallest nucleus.</title>
        <authorList>
            <person name="Gilson P.R."/>
            <person name="Su V."/>
            <person name="Slamovits C.H."/>
            <person name="Reith M.E."/>
            <person name="Keeling P.J."/>
            <person name="McFadden G.I."/>
        </authorList>
    </citation>
    <scope>NUCLEOTIDE SEQUENCE [LARGE SCALE GENOMIC DNA]</scope>
    <source>
        <strain evidence="8">CCMP621</strain>
    </source>
</reference>
<dbReference type="InterPro" id="IPR036236">
    <property type="entry name" value="Znf_C2H2_sf"/>
</dbReference>
<dbReference type="SMART" id="SM00451">
    <property type="entry name" value="ZnF_U1"/>
    <property type="match status" value="1"/>
</dbReference>
<keyword evidence="7" id="KW-0542">Nucleomorph</keyword>
<organism evidence="7 8">
    <name type="scientific">Bigelowiella natans</name>
    <name type="common">Pedinomonas minutissima</name>
    <name type="synonym">Chlorarachnion sp. (strain CCMP621)</name>
    <dbReference type="NCBI Taxonomy" id="227086"/>
    <lineage>
        <taxon>Eukaryota</taxon>
        <taxon>Sar</taxon>
        <taxon>Rhizaria</taxon>
        <taxon>Cercozoa</taxon>
        <taxon>Chlorarachniophyceae</taxon>
        <taxon>Bigelowiella</taxon>
    </lineage>
</organism>
<evidence type="ECO:0000259" key="6">
    <source>
        <dbReference type="PROSITE" id="PS50171"/>
    </source>
</evidence>
<evidence type="ECO:0000256" key="2">
    <source>
        <dbReference type="ARBA" id="ARBA00022723"/>
    </source>
</evidence>
<dbReference type="RefSeq" id="XP_001712919.1">
    <property type="nucleotide sequence ID" value="XM_001712867.1"/>
</dbReference>
<evidence type="ECO:0000313" key="8">
    <source>
        <dbReference type="Proteomes" id="UP000243425"/>
    </source>
</evidence>
<dbReference type="Gene3D" id="3.30.160.60">
    <property type="entry name" value="Classic Zinc Finger"/>
    <property type="match status" value="1"/>
</dbReference>
<keyword evidence="2" id="KW-0479">Metal-binding</keyword>
<dbReference type="EMBL" id="DQ158857">
    <property type="protein sequence ID" value="ABA27307.1"/>
    <property type="molecule type" value="Genomic_DNA"/>
</dbReference>
<accession>Q3LW59</accession>
<dbReference type="InterPro" id="IPR003604">
    <property type="entry name" value="Matrin/U1-like-C_Znf_C2H2"/>
</dbReference>
<dbReference type="InterPro" id="IPR000690">
    <property type="entry name" value="Matrin/U1-C_Znf_C2H2"/>
</dbReference>
<dbReference type="AlphaFoldDB" id="Q3LW59"/>
<evidence type="ECO:0000256" key="5">
    <source>
        <dbReference type="ARBA" id="ARBA00023242"/>
    </source>
</evidence>
<keyword evidence="5" id="KW-0539">Nucleus</keyword>
<dbReference type="Proteomes" id="UP000243425">
    <property type="component" value="Nucleomorph 2"/>
</dbReference>
<keyword evidence="3" id="KW-0863">Zinc-finger</keyword>
<evidence type="ECO:0000256" key="3">
    <source>
        <dbReference type="ARBA" id="ARBA00022771"/>
    </source>
</evidence>
<keyword evidence="4" id="KW-0862">Zinc</keyword>
<evidence type="ECO:0000313" key="7">
    <source>
        <dbReference type="EMBL" id="ABA27307.1"/>
    </source>
</evidence>
<comment type="subcellular location">
    <subcellularLocation>
        <location evidence="1">Nucleus</location>
    </subcellularLocation>
</comment>
<dbReference type="GO" id="GO:0005634">
    <property type="term" value="C:nucleus"/>
    <property type="evidence" value="ECO:0007669"/>
    <property type="project" value="UniProtKB-SubCell"/>
</dbReference>
<dbReference type="SUPFAM" id="SSF57667">
    <property type="entry name" value="beta-beta-alpha zinc fingers"/>
    <property type="match status" value="1"/>
</dbReference>